<organism evidence="2 3">
    <name type="scientific">Peptostreptococcus porci</name>
    <dbReference type="NCBI Taxonomy" id="2652282"/>
    <lineage>
        <taxon>Bacteria</taxon>
        <taxon>Bacillati</taxon>
        <taxon>Bacillota</taxon>
        <taxon>Clostridia</taxon>
        <taxon>Peptostreptococcales</taxon>
        <taxon>Peptostreptococcaceae</taxon>
        <taxon>Peptostreptococcus</taxon>
    </lineage>
</organism>
<keyword evidence="3" id="KW-1185">Reference proteome</keyword>
<dbReference type="SUPFAM" id="SSF55174">
    <property type="entry name" value="Alpha-L RNA-binding motif"/>
    <property type="match status" value="1"/>
</dbReference>
<dbReference type="Proteomes" id="UP000440713">
    <property type="component" value="Unassembled WGS sequence"/>
</dbReference>
<name>A0A6N7XE19_9FIRM</name>
<dbReference type="Pfam" id="PF13275">
    <property type="entry name" value="S4_2"/>
    <property type="match status" value="1"/>
</dbReference>
<dbReference type="EMBL" id="VUNE01000004">
    <property type="protein sequence ID" value="MST62936.1"/>
    <property type="molecule type" value="Genomic_DNA"/>
</dbReference>
<dbReference type="CDD" id="cd00165">
    <property type="entry name" value="S4"/>
    <property type="match status" value="1"/>
</dbReference>
<dbReference type="PROSITE" id="PS50889">
    <property type="entry name" value="S4"/>
    <property type="match status" value="1"/>
</dbReference>
<evidence type="ECO:0000313" key="3">
    <source>
        <dbReference type="Proteomes" id="UP000440713"/>
    </source>
</evidence>
<evidence type="ECO:0000256" key="1">
    <source>
        <dbReference type="PROSITE-ProRule" id="PRU00182"/>
    </source>
</evidence>
<dbReference type="InterPro" id="IPR036986">
    <property type="entry name" value="S4_RNA-bd_sf"/>
</dbReference>
<keyword evidence="1" id="KW-0694">RNA-binding</keyword>
<evidence type="ECO:0000313" key="2">
    <source>
        <dbReference type="EMBL" id="MST62936.1"/>
    </source>
</evidence>
<accession>A0A6N7XE19</accession>
<dbReference type="RefSeq" id="WP_154538408.1">
    <property type="nucleotide sequence ID" value="NZ_JAQYHJ010000014.1"/>
</dbReference>
<sequence length="68" mass="7624">MKNIKIKTDFIKLDQFLKLADVVMSGGEAKVLILSEDVIVNGEICTQRGRKIKKGDIVKVNDMSFLVE</sequence>
<dbReference type="Gene3D" id="3.10.290.10">
    <property type="entry name" value="RNA-binding S4 domain"/>
    <property type="match status" value="1"/>
</dbReference>
<gene>
    <name evidence="2" type="ORF">FYJ71_08125</name>
</gene>
<dbReference type="GO" id="GO:0003723">
    <property type="term" value="F:RNA binding"/>
    <property type="evidence" value="ECO:0007669"/>
    <property type="project" value="UniProtKB-KW"/>
</dbReference>
<reference evidence="2 3" key="1">
    <citation type="submission" date="2019-08" db="EMBL/GenBank/DDBJ databases">
        <title>In-depth cultivation of the pig gut microbiome towards novel bacterial diversity and tailored functional studies.</title>
        <authorList>
            <person name="Wylensek D."/>
            <person name="Hitch T.C.A."/>
            <person name="Clavel T."/>
        </authorList>
    </citation>
    <scope>NUCLEOTIDE SEQUENCE [LARGE SCALE GENOMIC DNA]</scope>
    <source>
        <strain evidence="2 3">WCA-SAB-591-4A-A</strain>
    </source>
</reference>
<dbReference type="AlphaFoldDB" id="A0A6N7XE19"/>
<protein>
    <submittedName>
        <fullName evidence="2">RNA-binding S4 domain-containing protein</fullName>
    </submittedName>
</protein>
<comment type="caution">
    <text evidence="2">The sequence shown here is derived from an EMBL/GenBank/DDBJ whole genome shotgun (WGS) entry which is preliminary data.</text>
</comment>
<proteinExistence type="predicted"/>